<dbReference type="InterPro" id="IPR022409">
    <property type="entry name" value="PKD/Chitinase_dom"/>
</dbReference>
<evidence type="ECO:0000313" key="3">
    <source>
        <dbReference type="EMBL" id="MDR7665755.1"/>
    </source>
</evidence>
<keyword evidence="4" id="KW-1185">Reference proteome</keyword>
<dbReference type="Pfam" id="PF18560">
    <property type="entry name" value="Lectin_like"/>
    <property type="match status" value="1"/>
</dbReference>
<dbReference type="RefSeq" id="WP_310575781.1">
    <property type="nucleotide sequence ID" value="NZ_JAVKPK010000027.1"/>
</dbReference>
<comment type="similarity">
    <text evidence="1">Belongs to the peptidase C1 family.</text>
</comment>
<protein>
    <submittedName>
        <fullName evidence="3">Lectin like domain-containing protein</fullName>
    </submittedName>
</protein>
<dbReference type="SMART" id="SM00645">
    <property type="entry name" value="Pept_C1"/>
    <property type="match status" value="1"/>
</dbReference>
<sequence length="741" mass="82556">MKRIKSSQLKKIKSSLLVFIVLISCLPGSPGFAAGNIENYELPQNDTFSAESLIETAPMNPNFLELWQPSPIELVSLGNSYGHVSGTGYKPSPVNMSGLAKPEERLLLRASGSELPAVYDLRNEGKVTDAKNQGKDGSCWAFSSMASLESYILGAEGKSYDFSENNMKNLVSKSYPEGFDLTSDDGGNAFISAAYLSRWSGPVNEFEDPYNELSAYSPTGLPVQKHIQEILFLPGRTGPLDNEILKRAIMEYGAVYSTLYWNQDYYQEKNHAYQYTRSLTVNHAATIVGWNDSYDRSLFAQVPPGDGAFIVKNSWGENWGEDGYFYISYYDLKLGYDENAVFTAEGQNNYDHVYQYDPLGWIVSKEYPSSSIAWGGNVFTAERNEILRAIGFYTTDRGTAYEIYIYKNPVSGPVNSEKVFIAQENGGYPFPGYHTHVLSSAVPISAGEKFSVVIKFSNPSAPGPLAVEQPVVRYSSNARANPGESYVSPNGVKWEDISSNSEANLCIKAFTTTDELPEADFSSDITGGMYPLTVQFTDLSKNAFSWEWDMNGDGKTDSTARNPTYTYGSYGNYTVSLSISNSKELDSETKRNYITVASLSINSVNPRKDITTYEGENQEFNLSTNYACDVSWYLNGEKRSSESRIKNSLYSDNIRSPGFYNVTALARAGDEKVIHSWNWTVRAWNPWKNLASQEGENISTEELQEAIHIYRSGLQIPETEAELTDERLKELISLWREGSVG</sequence>
<dbReference type="SUPFAM" id="SSF54001">
    <property type="entry name" value="Cysteine proteinases"/>
    <property type="match status" value="1"/>
</dbReference>
<dbReference type="Gene3D" id="3.90.70.10">
    <property type="entry name" value="Cysteine proteinases"/>
    <property type="match status" value="1"/>
</dbReference>
<reference evidence="4" key="1">
    <citation type="submission" date="2023-07" db="EMBL/GenBank/DDBJ databases">
        <title>Whole-genome sequencing of a new Methanosarcina sp. Z-7115.</title>
        <authorList>
            <person name="Zhilina T.N."/>
            <person name="Merkel A.Y."/>
        </authorList>
    </citation>
    <scope>NUCLEOTIDE SEQUENCE [LARGE SCALE GENOMIC DNA]</scope>
    <source>
        <strain evidence="4">Z-7115</strain>
    </source>
</reference>
<feature type="domain" description="PKD" evidence="2">
    <location>
        <begin position="540"/>
        <end position="582"/>
    </location>
</feature>
<comment type="caution">
    <text evidence="3">The sequence shown here is derived from an EMBL/GenBank/DDBJ whole genome shotgun (WGS) entry which is preliminary data.</text>
</comment>
<dbReference type="InterPro" id="IPR000668">
    <property type="entry name" value="Peptidase_C1A_C"/>
</dbReference>
<dbReference type="PROSITE" id="PS51257">
    <property type="entry name" value="PROKAR_LIPOPROTEIN"/>
    <property type="match status" value="1"/>
</dbReference>
<dbReference type="CDD" id="cd02619">
    <property type="entry name" value="Peptidase_C1"/>
    <property type="match status" value="1"/>
</dbReference>
<dbReference type="InterPro" id="IPR040528">
    <property type="entry name" value="Lectin-like"/>
</dbReference>
<dbReference type="SUPFAM" id="SSF49299">
    <property type="entry name" value="PKD domain"/>
    <property type="match status" value="1"/>
</dbReference>
<evidence type="ECO:0000259" key="2">
    <source>
        <dbReference type="PROSITE" id="PS50093"/>
    </source>
</evidence>
<name>A0ABU2D1A0_9EURY</name>
<proteinExistence type="inferred from homology"/>
<dbReference type="Pfam" id="PF00112">
    <property type="entry name" value="Peptidase_C1"/>
    <property type="match status" value="1"/>
</dbReference>
<dbReference type="InterPro" id="IPR000601">
    <property type="entry name" value="PKD_dom"/>
</dbReference>
<dbReference type="Proteomes" id="UP001246244">
    <property type="component" value="Unassembled WGS sequence"/>
</dbReference>
<dbReference type="PANTHER" id="PTHR12411">
    <property type="entry name" value="CYSTEINE PROTEASE FAMILY C1-RELATED"/>
    <property type="match status" value="1"/>
</dbReference>
<dbReference type="EMBL" id="JAVKPK010000027">
    <property type="protein sequence ID" value="MDR7665755.1"/>
    <property type="molecule type" value="Genomic_DNA"/>
</dbReference>
<dbReference type="CDD" id="cd00146">
    <property type="entry name" value="PKD"/>
    <property type="match status" value="1"/>
</dbReference>
<gene>
    <name evidence="3" type="ORF">RG963_08215</name>
</gene>
<evidence type="ECO:0000313" key="4">
    <source>
        <dbReference type="Proteomes" id="UP001246244"/>
    </source>
</evidence>
<organism evidence="3 4">
    <name type="scientific">Methanosarcina baikalica</name>
    <dbReference type="NCBI Taxonomy" id="3073890"/>
    <lineage>
        <taxon>Archaea</taxon>
        <taxon>Methanobacteriati</taxon>
        <taxon>Methanobacteriota</taxon>
        <taxon>Stenosarchaea group</taxon>
        <taxon>Methanomicrobia</taxon>
        <taxon>Methanosarcinales</taxon>
        <taxon>Methanosarcinaceae</taxon>
        <taxon>Methanosarcina</taxon>
    </lineage>
</organism>
<dbReference type="Gene3D" id="2.60.40.10">
    <property type="entry name" value="Immunoglobulins"/>
    <property type="match status" value="1"/>
</dbReference>
<evidence type="ECO:0000256" key="1">
    <source>
        <dbReference type="ARBA" id="ARBA00008455"/>
    </source>
</evidence>
<dbReference type="InterPro" id="IPR038765">
    <property type="entry name" value="Papain-like_cys_pep_sf"/>
</dbReference>
<dbReference type="Pfam" id="PF18911">
    <property type="entry name" value="PKD_4"/>
    <property type="match status" value="1"/>
</dbReference>
<accession>A0ABU2D1A0</accession>
<dbReference type="InterPro" id="IPR035986">
    <property type="entry name" value="PKD_dom_sf"/>
</dbReference>
<dbReference type="InterPro" id="IPR013128">
    <property type="entry name" value="Peptidase_C1A"/>
</dbReference>
<dbReference type="InterPro" id="IPR013783">
    <property type="entry name" value="Ig-like_fold"/>
</dbReference>
<dbReference type="SMART" id="SM00089">
    <property type="entry name" value="PKD"/>
    <property type="match status" value="1"/>
</dbReference>
<dbReference type="PROSITE" id="PS50093">
    <property type="entry name" value="PKD"/>
    <property type="match status" value="1"/>
</dbReference>